<dbReference type="HOGENOM" id="CLU_793847_0_0_7"/>
<dbReference type="Proteomes" id="UP000018769">
    <property type="component" value="Chromosome I"/>
</dbReference>
<evidence type="ECO:0000313" key="2">
    <source>
        <dbReference type="Proteomes" id="UP000018769"/>
    </source>
</evidence>
<sequence length="349" mass="41335">MKSIIKCLLSLVISYFKPLLSEIIYQPKSLLEQTAIFITNNSDKIEKSLQINKDLEEYLEKYKKIYSRKLPKQLQEKFIDLIPKYNLNIIKIALEVIDKIDNILNKEESNFLKERIISIPQEFFTWQPSLAIISTLVNELKLNNIFSIELEILKKIYNNYNDIKDLTILSFISVINKNMSEFNKFSQLPIKYNCPEIHLILANMKIENLDLHNAMVHLEKTLNSQYLMSYMLLGKALIKCYELCLTEEIPKNIIEVTPKYFKELINSNHKVIKSRGFFYLGLYNLLKDNKIKAYKYLNNSLKGGCYLAYTKLYHIYQNELYLAQYEYNCDLMKNIVKKFQTYYNCQNSK</sequence>
<organism evidence="1 2">
    <name type="scientific">Candidatus Babela massiliensis</name>
    <dbReference type="NCBI Taxonomy" id="673862"/>
    <lineage>
        <taxon>Bacteria</taxon>
        <taxon>Candidatus Babelota</taxon>
        <taxon>Candidatus Babeliae</taxon>
        <taxon>Candidatus Babeliales</taxon>
        <taxon>Candidatus Babeliaceae</taxon>
        <taxon>Candidatus Babela</taxon>
    </lineage>
</organism>
<dbReference type="STRING" id="673862.BABL1_gene_348"/>
<dbReference type="KEGG" id="dpb:BABL1_gene_348"/>
<keyword evidence="2" id="KW-1185">Reference proteome</keyword>
<name>V6DGD8_9BACT</name>
<dbReference type="EMBL" id="HG793133">
    <property type="protein sequence ID" value="CDK30667.1"/>
    <property type="molecule type" value="Genomic_DNA"/>
</dbReference>
<protein>
    <submittedName>
        <fullName evidence="1">Uncharacterized protein</fullName>
    </submittedName>
</protein>
<dbReference type="AlphaFoldDB" id="V6DGD8"/>
<dbReference type="RefSeq" id="WP_023792168.1">
    <property type="nucleotide sequence ID" value="NC_023003.1"/>
</dbReference>
<accession>V6DGD8</accession>
<evidence type="ECO:0000313" key="1">
    <source>
        <dbReference type="EMBL" id="CDK30667.1"/>
    </source>
</evidence>
<reference evidence="1 2" key="1">
    <citation type="journal article" date="2015" name="Biol. Direct">
        <title>Babela massiliensis, a representative of a widespread bacterial phylum with unusual adaptations to parasitism in amoebae.</title>
        <authorList>
            <person name="Pagnier I."/>
            <person name="Yutin N."/>
            <person name="Croce O."/>
            <person name="Makarova K.S."/>
            <person name="Wolf Y.I."/>
            <person name="Benamar S."/>
            <person name="Raoult D."/>
            <person name="Koonin E.V."/>
            <person name="La Scola B."/>
        </authorList>
    </citation>
    <scope>NUCLEOTIDE SEQUENCE [LARGE SCALE GENOMIC DNA]</scope>
    <source>
        <strain evidence="2">BABL1</strain>
    </source>
</reference>
<proteinExistence type="predicted"/>
<gene>
    <name evidence="1" type="ORF">BABL1_gene_348</name>
</gene>